<keyword evidence="8" id="KW-0999">Mitochondrion inner membrane</keyword>
<dbReference type="Proteomes" id="UP000046393">
    <property type="component" value="Unplaced"/>
</dbReference>
<evidence type="ECO:0000256" key="12">
    <source>
        <dbReference type="ARBA" id="ARBA00023128"/>
    </source>
</evidence>
<evidence type="ECO:0000256" key="17">
    <source>
        <dbReference type="SAM" id="Phobius"/>
    </source>
</evidence>
<protein>
    <recommendedName>
        <fullName evidence="4">NADH dehydrogenase [ubiquinone] 1 beta subcomplex subunit 11, mitochondrial</fullName>
    </recommendedName>
    <alternativeName>
        <fullName evidence="15">Complex I-ESSS</fullName>
    </alternativeName>
    <alternativeName>
        <fullName evidence="14">NADH-ubiquinone oxidoreductase ESSS subunit</fullName>
    </alternativeName>
</protein>
<keyword evidence="6" id="KW-0679">Respiratory chain</keyword>
<keyword evidence="13 17" id="KW-0472">Membrane</keyword>
<comment type="function">
    <text evidence="1">Accessory subunit of the mitochondrial membrane respiratory chain NADH dehydrogenase (Complex I), that is believed not to be involved in catalysis. Complex I functions in the transfer of electrons from NADH to the respiratory chain. The immediate electron acceptor for the enzyme is believed to be ubiquinone.</text>
</comment>
<dbReference type="Pfam" id="PF10183">
    <property type="entry name" value="ESSS"/>
    <property type="match status" value="1"/>
</dbReference>
<evidence type="ECO:0000256" key="13">
    <source>
        <dbReference type="ARBA" id="ARBA00023136"/>
    </source>
</evidence>
<sequence>MTSLLRLGEVAATPLELRIFLRSRLEFQLRCSSDAASHKEADQDVIERKPADYRPGADSYAYDNPWPKLNKGRFDWMFGDGWRRPLAKDQGAKTRRQWLWFGQCSYDEHKDWFDFHAKFFIISTLMVVYFTAWIIYAKPDWPHGREWALREAHLEIERRRKAGLPLISKDLIDPKRVAKQLPSDEELRDFDILI</sequence>
<dbReference type="STRING" id="451379.A0A0N5ASV8"/>
<evidence type="ECO:0000313" key="19">
    <source>
        <dbReference type="WBParaSite" id="SMUV_0000789201-mRNA-1"/>
    </source>
</evidence>
<reference evidence="19" key="1">
    <citation type="submission" date="2017-02" db="UniProtKB">
        <authorList>
            <consortium name="WormBaseParasite"/>
        </authorList>
    </citation>
    <scope>IDENTIFICATION</scope>
</reference>
<dbReference type="PANTHER" id="PTHR13327">
    <property type="entry name" value="NADH-UBIQUINONE OXIDOREDUCTASE ESSS SUBUNIT, MITOCHONDRIAL PRECURSOR"/>
    <property type="match status" value="1"/>
</dbReference>
<evidence type="ECO:0000256" key="9">
    <source>
        <dbReference type="ARBA" id="ARBA00022946"/>
    </source>
</evidence>
<dbReference type="GO" id="GO:0005743">
    <property type="term" value="C:mitochondrial inner membrane"/>
    <property type="evidence" value="ECO:0007669"/>
    <property type="project" value="UniProtKB-SubCell"/>
</dbReference>
<evidence type="ECO:0000256" key="14">
    <source>
        <dbReference type="ARBA" id="ARBA00030753"/>
    </source>
</evidence>
<evidence type="ECO:0000256" key="6">
    <source>
        <dbReference type="ARBA" id="ARBA00022660"/>
    </source>
</evidence>
<keyword evidence="5" id="KW-0813">Transport</keyword>
<evidence type="ECO:0000256" key="15">
    <source>
        <dbReference type="ARBA" id="ARBA00031387"/>
    </source>
</evidence>
<accession>A0A0N5ASV8</accession>
<evidence type="ECO:0000313" key="18">
    <source>
        <dbReference type="Proteomes" id="UP000046393"/>
    </source>
</evidence>
<comment type="subcellular location">
    <subcellularLocation>
        <location evidence="2">Mitochondrion inner membrane</location>
        <topology evidence="2">Single-pass membrane protein</topology>
    </subcellularLocation>
</comment>
<dbReference type="AlphaFoldDB" id="A0A0N5ASV8"/>
<proteinExistence type="inferred from homology"/>
<evidence type="ECO:0000256" key="1">
    <source>
        <dbReference type="ARBA" id="ARBA00003195"/>
    </source>
</evidence>
<evidence type="ECO:0000256" key="16">
    <source>
        <dbReference type="ARBA" id="ARBA00046528"/>
    </source>
</evidence>
<keyword evidence="9" id="KW-0809">Transit peptide</keyword>
<name>A0A0N5ASV8_9BILA</name>
<keyword evidence="10" id="KW-0249">Electron transport</keyword>
<keyword evidence="12" id="KW-0496">Mitochondrion</keyword>
<dbReference type="PANTHER" id="PTHR13327:SF0">
    <property type="entry name" value="NADH DEHYDROGENASE [UBIQUINONE] 1 BETA SUBCOMPLEX SUBUNIT 11, MITOCHONDRIAL"/>
    <property type="match status" value="1"/>
</dbReference>
<keyword evidence="18" id="KW-1185">Reference proteome</keyword>
<comment type="similarity">
    <text evidence="3">Belongs to the complex I NDUFB11 subunit family.</text>
</comment>
<keyword evidence="7 17" id="KW-0812">Transmembrane</keyword>
<feature type="transmembrane region" description="Helical" evidence="17">
    <location>
        <begin position="115"/>
        <end position="136"/>
    </location>
</feature>
<keyword evidence="11 17" id="KW-1133">Transmembrane helix</keyword>
<evidence type="ECO:0000256" key="11">
    <source>
        <dbReference type="ARBA" id="ARBA00022989"/>
    </source>
</evidence>
<evidence type="ECO:0000256" key="8">
    <source>
        <dbReference type="ARBA" id="ARBA00022792"/>
    </source>
</evidence>
<dbReference type="InterPro" id="IPR019329">
    <property type="entry name" value="NADH_UbQ_OxRdtase_ESSS_su"/>
</dbReference>
<dbReference type="WBParaSite" id="SMUV_0000789201-mRNA-1">
    <property type="protein sequence ID" value="SMUV_0000789201-mRNA-1"/>
    <property type="gene ID" value="SMUV_0000789201"/>
</dbReference>
<evidence type="ECO:0000256" key="3">
    <source>
        <dbReference type="ARBA" id="ARBA00008915"/>
    </source>
</evidence>
<organism evidence="18 19">
    <name type="scientific">Syphacia muris</name>
    <dbReference type="NCBI Taxonomy" id="451379"/>
    <lineage>
        <taxon>Eukaryota</taxon>
        <taxon>Metazoa</taxon>
        <taxon>Ecdysozoa</taxon>
        <taxon>Nematoda</taxon>
        <taxon>Chromadorea</taxon>
        <taxon>Rhabditida</taxon>
        <taxon>Spirurina</taxon>
        <taxon>Oxyuridomorpha</taxon>
        <taxon>Oxyuroidea</taxon>
        <taxon>Oxyuridae</taxon>
        <taxon>Syphacia</taxon>
    </lineage>
</organism>
<evidence type="ECO:0000256" key="5">
    <source>
        <dbReference type="ARBA" id="ARBA00022448"/>
    </source>
</evidence>
<evidence type="ECO:0000256" key="4">
    <source>
        <dbReference type="ARBA" id="ARBA00018632"/>
    </source>
</evidence>
<evidence type="ECO:0000256" key="10">
    <source>
        <dbReference type="ARBA" id="ARBA00022982"/>
    </source>
</evidence>
<evidence type="ECO:0000256" key="2">
    <source>
        <dbReference type="ARBA" id="ARBA00004434"/>
    </source>
</evidence>
<comment type="subunit">
    <text evidence="16">Complex I is composed of 45 different subunits. Interacts with BCAP31.</text>
</comment>
<evidence type="ECO:0000256" key="7">
    <source>
        <dbReference type="ARBA" id="ARBA00022692"/>
    </source>
</evidence>